<evidence type="ECO:0000256" key="8">
    <source>
        <dbReference type="HAMAP-Rule" id="MF_00173"/>
    </source>
</evidence>
<name>A0A0F4KUI0_9BIFI</name>
<dbReference type="GO" id="GO:0003677">
    <property type="term" value="F:DNA binding"/>
    <property type="evidence" value="ECO:0007669"/>
    <property type="project" value="UniProtKB-KW"/>
</dbReference>
<dbReference type="InterPro" id="IPR001669">
    <property type="entry name" value="Arg_repress"/>
</dbReference>
<reference evidence="11 12" key="1">
    <citation type="submission" date="2014-12" db="EMBL/GenBank/DDBJ databases">
        <title>Comparative genomics of the lactic acid bacteria isolated from the honey bee gut.</title>
        <authorList>
            <person name="Ellegaard K.M."/>
            <person name="Tamarit D."/>
            <person name="Javelind E."/>
            <person name="Olofsson T."/>
            <person name="Andersson S.G."/>
            <person name="Vasquez A."/>
        </authorList>
    </citation>
    <scope>NUCLEOTIDE SEQUENCE [LARGE SCALE GENOMIC DNA]</scope>
    <source>
        <strain evidence="11 12">Bin7</strain>
    </source>
</reference>
<keyword evidence="4 8" id="KW-0678">Repressor</keyword>
<dbReference type="PANTHER" id="PTHR34471:SF1">
    <property type="entry name" value="ARGININE REPRESSOR"/>
    <property type="match status" value="1"/>
</dbReference>
<dbReference type="InterPro" id="IPR036388">
    <property type="entry name" value="WH-like_DNA-bd_sf"/>
</dbReference>
<dbReference type="InterPro" id="IPR036390">
    <property type="entry name" value="WH_DNA-bd_sf"/>
</dbReference>
<comment type="similarity">
    <text evidence="2 8">Belongs to the ArgR family.</text>
</comment>
<comment type="function">
    <text evidence="8">Regulates arginine biosynthesis genes.</text>
</comment>
<evidence type="ECO:0000313" key="11">
    <source>
        <dbReference type="EMBL" id="KJY50312.1"/>
    </source>
</evidence>
<dbReference type="HAMAP" id="MF_00173">
    <property type="entry name" value="Arg_repressor"/>
    <property type="match status" value="1"/>
</dbReference>
<feature type="domain" description="Arginine repressor C-terminal" evidence="10">
    <location>
        <begin position="103"/>
        <end position="165"/>
    </location>
</feature>
<dbReference type="SUPFAM" id="SSF46785">
    <property type="entry name" value="Winged helix' DNA-binding domain"/>
    <property type="match status" value="1"/>
</dbReference>
<keyword evidence="6 8" id="KW-0238">DNA-binding</keyword>
<dbReference type="InterPro" id="IPR036251">
    <property type="entry name" value="Arg_repress_C_sf"/>
</dbReference>
<dbReference type="GO" id="GO:0006526">
    <property type="term" value="P:L-arginine biosynthetic process"/>
    <property type="evidence" value="ECO:0007669"/>
    <property type="project" value="UniProtKB-UniPathway"/>
</dbReference>
<dbReference type="SUPFAM" id="SSF55252">
    <property type="entry name" value="C-terminal domain of arginine repressor"/>
    <property type="match status" value="1"/>
</dbReference>
<keyword evidence="8" id="KW-0028">Amino-acid biosynthesis</keyword>
<accession>A0A0F4KUI0</accession>
<keyword evidence="12" id="KW-1185">Reference proteome</keyword>
<keyword evidence="7 8" id="KW-0804">Transcription</keyword>
<dbReference type="RefSeq" id="WP_045935513.1">
    <property type="nucleotide sequence ID" value="NZ_KQ033885.1"/>
</dbReference>
<dbReference type="GO" id="GO:0034618">
    <property type="term" value="F:arginine binding"/>
    <property type="evidence" value="ECO:0007669"/>
    <property type="project" value="InterPro"/>
</dbReference>
<evidence type="ECO:0000256" key="1">
    <source>
        <dbReference type="ARBA" id="ARBA00004496"/>
    </source>
</evidence>
<protein>
    <recommendedName>
        <fullName evidence="8">Arginine repressor</fullName>
    </recommendedName>
</protein>
<keyword evidence="3 8" id="KW-0963">Cytoplasm</keyword>
<dbReference type="Gene3D" id="1.10.10.10">
    <property type="entry name" value="Winged helix-like DNA-binding domain superfamily/Winged helix DNA-binding domain"/>
    <property type="match status" value="1"/>
</dbReference>
<keyword evidence="5 8" id="KW-0805">Transcription regulation</keyword>
<dbReference type="PRINTS" id="PR01467">
    <property type="entry name" value="ARGREPRESSOR"/>
</dbReference>
<dbReference type="PATRIC" id="fig|1684.5.peg.1059"/>
<evidence type="ECO:0000256" key="5">
    <source>
        <dbReference type="ARBA" id="ARBA00023015"/>
    </source>
</evidence>
<dbReference type="Proteomes" id="UP000033567">
    <property type="component" value="Unassembled WGS sequence"/>
</dbReference>
<evidence type="ECO:0000256" key="6">
    <source>
        <dbReference type="ARBA" id="ARBA00023125"/>
    </source>
</evidence>
<comment type="caution">
    <text evidence="11">The sequence shown here is derived from an EMBL/GenBank/DDBJ whole genome shotgun (WGS) entry which is preliminary data.</text>
</comment>
<dbReference type="GO" id="GO:0003700">
    <property type="term" value="F:DNA-binding transcription factor activity"/>
    <property type="evidence" value="ECO:0007669"/>
    <property type="project" value="UniProtKB-UniRule"/>
</dbReference>
<dbReference type="GO" id="GO:0005737">
    <property type="term" value="C:cytoplasm"/>
    <property type="evidence" value="ECO:0007669"/>
    <property type="project" value="UniProtKB-SubCell"/>
</dbReference>
<evidence type="ECO:0000259" key="9">
    <source>
        <dbReference type="Pfam" id="PF01316"/>
    </source>
</evidence>
<organism evidence="11 12">
    <name type="scientific">Bifidobacterium mellis</name>
    <dbReference type="NCBI Taxonomy" id="1293823"/>
    <lineage>
        <taxon>Bacteria</taxon>
        <taxon>Bacillati</taxon>
        <taxon>Actinomycetota</taxon>
        <taxon>Actinomycetes</taxon>
        <taxon>Bifidobacteriales</taxon>
        <taxon>Bifidobacteriaceae</taxon>
        <taxon>Bifidobacterium</taxon>
    </lineage>
</organism>
<dbReference type="Pfam" id="PF01316">
    <property type="entry name" value="Arg_repressor"/>
    <property type="match status" value="1"/>
</dbReference>
<comment type="subcellular location">
    <subcellularLocation>
        <location evidence="1 8">Cytoplasm</location>
    </subcellularLocation>
</comment>
<dbReference type="UniPathway" id="UPA00068"/>
<evidence type="ECO:0000256" key="4">
    <source>
        <dbReference type="ARBA" id="ARBA00022491"/>
    </source>
</evidence>
<dbReference type="AlphaFoldDB" id="A0A0F4KUI0"/>
<proteinExistence type="inferred from homology"/>
<dbReference type="EMBL" id="JWMF01000007">
    <property type="protein sequence ID" value="KJY50312.1"/>
    <property type="molecule type" value="Genomic_DNA"/>
</dbReference>
<dbReference type="Gene3D" id="3.30.1360.40">
    <property type="match status" value="1"/>
</dbReference>
<evidence type="ECO:0000256" key="2">
    <source>
        <dbReference type="ARBA" id="ARBA00008316"/>
    </source>
</evidence>
<evidence type="ECO:0000256" key="7">
    <source>
        <dbReference type="ARBA" id="ARBA00023163"/>
    </source>
</evidence>
<feature type="domain" description="Arginine repressor DNA-binding" evidence="9">
    <location>
        <begin position="5"/>
        <end position="71"/>
    </location>
</feature>
<evidence type="ECO:0000256" key="3">
    <source>
        <dbReference type="ARBA" id="ARBA00022490"/>
    </source>
</evidence>
<evidence type="ECO:0000259" key="10">
    <source>
        <dbReference type="Pfam" id="PF02863"/>
    </source>
</evidence>
<gene>
    <name evidence="8 11" type="primary">argR</name>
    <name evidence="11" type="ORF">JF70_10050</name>
</gene>
<dbReference type="Pfam" id="PF02863">
    <property type="entry name" value="Arg_repressor_C"/>
    <property type="match status" value="1"/>
</dbReference>
<dbReference type="GO" id="GO:1900079">
    <property type="term" value="P:regulation of arginine biosynthetic process"/>
    <property type="evidence" value="ECO:0007669"/>
    <property type="project" value="UniProtKB-UniRule"/>
</dbReference>
<dbReference type="PANTHER" id="PTHR34471">
    <property type="entry name" value="ARGININE REPRESSOR"/>
    <property type="match status" value="1"/>
</dbReference>
<sequence>MRPTTKVARLDAIRQALNRHRVNSQQQLSSLLAEQGIEVTQATLSRDLDDLHATKLRYADGSMAYWIPATTDQQAMEAAAAEGPEVEGENKTDAYLAKILTGLITSVARARNLLVVRTPAGAAQYAASALDRQPIKGILGTIAGDDTILIIAADDEVASSRANWLMTIVSGQEDSRAR</sequence>
<evidence type="ECO:0000313" key="12">
    <source>
        <dbReference type="Proteomes" id="UP000033567"/>
    </source>
</evidence>
<keyword evidence="8" id="KW-0055">Arginine biosynthesis</keyword>
<dbReference type="GO" id="GO:0051259">
    <property type="term" value="P:protein complex oligomerization"/>
    <property type="evidence" value="ECO:0007669"/>
    <property type="project" value="InterPro"/>
</dbReference>
<comment type="pathway">
    <text evidence="8">Amino-acid biosynthesis; L-arginine biosynthesis [regulation].</text>
</comment>
<dbReference type="InterPro" id="IPR020899">
    <property type="entry name" value="Arg_repress_C"/>
</dbReference>
<dbReference type="InterPro" id="IPR020900">
    <property type="entry name" value="Arg_repress_DNA-bd"/>
</dbReference>